<dbReference type="AlphaFoldDB" id="A0A4U6XKA6"/>
<dbReference type="EMBL" id="PJEX01000078">
    <property type="protein sequence ID" value="TKW56082.1"/>
    <property type="molecule type" value="Genomic_DNA"/>
</dbReference>
<accession>A0A4U6XKA6</accession>
<sequence>MKRPLATSSASSAHPLTASPAAAHAPEFISRRSVSTCPMGKLNRFSASGVGVNAAAFYTTARVALPKCFRACAKVSRTCATSDRSTRMPEVARIRVQSGVQSGEATGDDGDRVLARRGEVGGDVGADVVTGLED</sequence>
<feature type="compositionally biased region" description="Polar residues" evidence="1">
    <location>
        <begin position="1"/>
        <end position="14"/>
    </location>
</feature>
<evidence type="ECO:0000313" key="2">
    <source>
        <dbReference type="EMBL" id="TKW56082.1"/>
    </source>
</evidence>
<protein>
    <submittedName>
        <fullName evidence="2">Uncharacterized protein</fullName>
    </submittedName>
</protein>
<reference evidence="2 3" key="1">
    <citation type="journal article" date="2019" name="PLoS ONE">
        <title>Comparative genome analysis indicates high evolutionary potential of pathogenicity genes in Colletotrichum tanaceti.</title>
        <authorList>
            <person name="Lelwala R.V."/>
            <person name="Korhonen P.K."/>
            <person name="Young N.D."/>
            <person name="Scott J.B."/>
            <person name="Ades P.A."/>
            <person name="Gasser R.B."/>
            <person name="Taylor P.W.J."/>
        </authorList>
    </citation>
    <scope>NUCLEOTIDE SEQUENCE [LARGE SCALE GENOMIC DNA]</scope>
    <source>
        <strain evidence="2">BRIP57314</strain>
    </source>
</reference>
<evidence type="ECO:0000256" key="1">
    <source>
        <dbReference type="SAM" id="MobiDB-lite"/>
    </source>
</evidence>
<proteinExistence type="predicted"/>
<feature type="region of interest" description="Disordered" evidence="1">
    <location>
        <begin position="98"/>
        <end position="117"/>
    </location>
</feature>
<gene>
    <name evidence="2" type="ORF">CTA1_10929</name>
</gene>
<keyword evidence="3" id="KW-1185">Reference proteome</keyword>
<dbReference type="Proteomes" id="UP000310108">
    <property type="component" value="Unassembled WGS sequence"/>
</dbReference>
<feature type="region of interest" description="Disordered" evidence="1">
    <location>
        <begin position="1"/>
        <end position="22"/>
    </location>
</feature>
<comment type="caution">
    <text evidence="2">The sequence shown here is derived from an EMBL/GenBank/DDBJ whole genome shotgun (WGS) entry which is preliminary data.</text>
</comment>
<name>A0A4U6XKA6_9PEZI</name>
<evidence type="ECO:0000313" key="3">
    <source>
        <dbReference type="Proteomes" id="UP000310108"/>
    </source>
</evidence>
<organism evidence="2 3">
    <name type="scientific">Colletotrichum tanaceti</name>
    <dbReference type="NCBI Taxonomy" id="1306861"/>
    <lineage>
        <taxon>Eukaryota</taxon>
        <taxon>Fungi</taxon>
        <taxon>Dikarya</taxon>
        <taxon>Ascomycota</taxon>
        <taxon>Pezizomycotina</taxon>
        <taxon>Sordariomycetes</taxon>
        <taxon>Hypocreomycetidae</taxon>
        <taxon>Glomerellales</taxon>
        <taxon>Glomerellaceae</taxon>
        <taxon>Colletotrichum</taxon>
        <taxon>Colletotrichum destructivum species complex</taxon>
    </lineage>
</organism>